<sequence length="163" mass="18014">MVCCLSSFSIILKYNHPMYYGMALVFVVVNVSVFLAYYSGLYGFMLFMSVASGVLVVFAYSIALIPLLLKKKEALELFSESVMKSKTSFIFKVWMFMISITLMVGIFVMVMVVNPDTGGGSFSGILYMSEGWGLGMVIMGLFMFLVMAFCVSVAGKYKGALIK</sequence>
<gene>
    <name evidence="2" type="primary">ND6</name>
</gene>
<feature type="transmembrane region" description="Helical" evidence="1">
    <location>
        <begin position="132"/>
        <end position="154"/>
    </location>
</feature>
<feature type="transmembrane region" description="Helical" evidence="1">
    <location>
        <begin position="44"/>
        <end position="69"/>
    </location>
</feature>
<organism evidence="2">
    <name type="scientific">Ruditapes philippinarum</name>
    <name type="common">Japanese carpet shell</name>
    <name type="synonym">Venerupis philippinarum</name>
    <dbReference type="NCBI Taxonomy" id="129788"/>
    <lineage>
        <taxon>Eukaryota</taxon>
        <taxon>Metazoa</taxon>
        <taxon>Spiralia</taxon>
        <taxon>Lophotrochozoa</taxon>
        <taxon>Mollusca</taxon>
        <taxon>Bivalvia</taxon>
        <taxon>Autobranchia</taxon>
        <taxon>Heteroconchia</taxon>
        <taxon>Euheterodonta</taxon>
        <taxon>Imparidentia</taxon>
        <taxon>Neoheterodontei</taxon>
        <taxon>Venerida</taxon>
        <taxon>Veneroidea</taxon>
        <taxon>Veneridae</taxon>
        <taxon>Ruditapes</taxon>
    </lineage>
</organism>
<dbReference type="AlphaFoldDB" id="Q8WF36"/>
<feature type="transmembrane region" description="Helical" evidence="1">
    <location>
        <begin position="18"/>
        <end position="38"/>
    </location>
</feature>
<name>Q8WF36_RUDPH</name>
<keyword evidence="1" id="KW-0812">Transmembrane</keyword>
<evidence type="ECO:0000256" key="1">
    <source>
        <dbReference type="SAM" id="Phobius"/>
    </source>
</evidence>
<dbReference type="EMBL" id="AB065375">
    <property type="protein sequence ID" value="BAB83793.1"/>
    <property type="molecule type" value="Genomic_DNA"/>
</dbReference>
<keyword evidence="1" id="KW-1133">Transmembrane helix</keyword>
<keyword evidence="1" id="KW-0472">Membrane</keyword>
<geneLocation type="mitochondrion" evidence="2"/>
<reference evidence="2" key="1">
    <citation type="submission" date="2001-07" db="EMBL/GenBank/DDBJ databases">
        <title>Gender-associated mtDNA of Tapes philippinarum.</title>
        <authorList>
            <person name="Okazaki M."/>
            <person name="Ueshima R."/>
        </authorList>
    </citation>
    <scope>NUCLEOTIDE SEQUENCE</scope>
</reference>
<feature type="transmembrane region" description="Helical" evidence="1">
    <location>
        <begin position="89"/>
        <end position="112"/>
    </location>
</feature>
<evidence type="ECO:0000313" key="2">
    <source>
        <dbReference type="EMBL" id="BAB83793.1"/>
    </source>
</evidence>
<protein>
    <submittedName>
        <fullName evidence="2">NADH dehydrogenase subunit 6</fullName>
    </submittedName>
</protein>
<accession>Q8WF36</accession>
<proteinExistence type="predicted"/>
<keyword evidence="2" id="KW-0496">Mitochondrion</keyword>